<proteinExistence type="predicted"/>
<gene>
    <name evidence="3" type="ORF">GJV82_04045</name>
</gene>
<feature type="transmembrane region" description="Helical" evidence="2">
    <location>
        <begin position="275"/>
        <end position="299"/>
    </location>
</feature>
<organism evidence="3 4">
    <name type="scientific">Cellulosimicrobium composti</name>
    <dbReference type="NCBI Taxonomy" id="2672572"/>
    <lineage>
        <taxon>Bacteria</taxon>
        <taxon>Bacillati</taxon>
        <taxon>Actinomycetota</taxon>
        <taxon>Actinomycetes</taxon>
        <taxon>Micrococcales</taxon>
        <taxon>Promicromonosporaceae</taxon>
        <taxon>Cellulosimicrobium</taxon>
    </lineage>
</organism>
<evidence type="ECO:0000313" key="3">
    <source>
        <dbReference type="EMBL" id="MTG88126.1"/>
    </source>
</evidence>
<accession>A0A6N7ZFA6</accession>
<feature type="transmembrane region" description="Helical" evidence="2">
    <location>
        <begin position="157"/>
        <end position="177"/>
    </location>
</feature>
<dbReference type="RefSeq" id="WP_155098345.1">
    <property type="nucleotide sequence ID" value="NZ_WMKA01000006.1"/>
</dbReference>
<dbReference type="Proteomes" id="UP000440668">
    <property type="component" value="Unassembled WGS sequence"/>
</dbReference>
<evidence type="ECO:0000313" key="4">
    <source>
        <dbReference type="Proteomes" id="UP000440668"/>
    </source>
</evidence>
<dbReference type="EMBL" id="WMKA01000006">
    <property type="protein sequence ID" value="MTG88126.1"/>
    <property type="molecule type" value="Genomic_DNA"/>
</dbReference>
<feature type="transmembrane region" description="Helical" evidence="2">
    <location>
        <begin position="75"/>
        <end position="94"/>
    </location>
</feature>
<reference evidence="3 4" key="1">
    <citation type="submission" date="2019-11" db="EMBL/GenBank/DDBJ databases">
        <title>Cellulosimicrobium composti sp. nov. isolated from a compost.</title>
        <authorList>
            <person name="Yang Y."/>
        </authorList>
    </citation>
    <scope>NUCLEOTIDE SEQUENCE [LARGE SCALE GENOMIC DNA]</scope>
    <source>
        <strain evidence="3 4">BIT-GX5</strain>
    </source>
</reference>
<keyword evidence="2" id="KW-0472">Membrane</keyword>
<name>A0A6N7ZFA6_9MICO</name>
<keyword evidence="2" id="KW-0812">Transmembrane</keyword>
<feature type="transmembrane region" description="Helical" evidence="2">
    <location>
        <begin position="106"/>
        <end position="124"/>
    </location>
</feature>
<feature type="compositionally biased region" description="Low complexity" evidence="1">
    <location>
        <begin position="304"/>
        <end position="318"/>
    </location>
</feature>
<dbReference type="AlphaFoldDB" id="A0A6N7ZFA6"/>
<feature type="transmembrane region" description="Helical" evidence="2">
    <location>
        <begin position="23"/>
        <end position="44"/>
    </location>
</feature>
<comment type="caution">
    <text evidence="3">The sequence shown here is derived from an EMBL/GenBank/DDBJ whole genome shotgun (WGS) entry which is preliminary data.</text>
</comment>
<keyword evidence="2" id="KW-1133">Transmembrane helix</keyword>
<evidence type="ECO:0000256" key="2">
    <source>
        <dbReference type="SAM" id="Phobius"/>
    </source>
</evidence>
<feature type="transmembrane region" description="Helical" evidence="2">
    <location>
        <begin position="197"/>
        <end position="217"/>
    </location>
</feature>
<feature type="region of interest" description="Disordered" evidence="1">
    <location>
        <begin position="304"/>
        <end position="326"/>
    </location>
</feature>
<sequence length="326" mass="32103">MLVQTTTEQPPAVDLFLPAAYDVLWSGAVVAALATLALVVVLAVRAVARSSGPTLADVAGADPVRRAARRHATTVSVAAVAAAVLAGAALTQAVTDVVGGLAEGVLVGLAPAVVGLALLGAHAVGELTWPRPRTAVRAATLRPRTAADVAPRGLRRLTWSLAALVVLLAVVGGLTAGADGRSVTRVAGDVTSTAGPYPGWFYGTWLALAAVLLVAGAEGVLRLVARRPAVAQVDAAWDMGLRRASAHRVLRGTQLALGLTAAGTLGVGANAAARAGYPGAVVLVVVAVVLAVAAVAVVVRPAPDPDASAGEAGAAPDAAGGGRAVA</sequence>
<protein>
    <submittedName>
        <fullName evidence="3">Uncharacterized protein</fullName>
    </submittedName>
</protein>
<evidence type="ECO:0000256" key="1">
    <source>
        <dbReference type="SAM" id="MobiDB-lite"/>
    </source>
</evidence>